<dbReference type="PANTHER" id="PTHR43542:SF1">
    <property type="entry name" value="METHYLTRANSFERASE"/>
    <property type="match status" value="1"/>
</dbReference>
<dbReference type="STRING" id="1414654.BFR47_05645"/>
<evidence type="ECO:0000313" key="10">
    <source>
        <dbReference type="Proteomes" id="UP000243073"/>
    </source>
</evidence>
<dbReference type="GO" id="GO:0052913">
    <property type="term" value="F:16S rRNA (guanine(966)-N(2))-methyltransferase activity"/>
    <property type="evidence" value="ECO:0007669"/>
    <property type="project" value="UniProtKB-EC"/>
</dbReference>
<comment type="caution">
    <text evidence="9">The sequence shown here is derived from an EMBL/GenBank/DDBJ whole genome shotgun (WGS) entry which is preliminary data.</text>
</comment>
<dbReference type="PIRSF" id="PIRSF004553">
    <property type="entry name" value="CHP00095"/>
    <property type="match status" value="1"/>
</dbReference>
<keyword evidence="5 8" id="KW-0489">Methyltransferase</keyword>
<keyword evidence="8" id="KW-0698">rRNA processing</keyword>
<dbReference type="NCBIfam" id="TIGR00095">
    <property type="entry name" value="16S rRNA (guanine(966)-N(2))-methyltransferase RsmD"/>
    <property type="match status" value="1"/>
</dbReference>
<dbReference type="CDD" id="cd02440">
    <property type="entry name" value="AdoMet_MTases"/>
    <property type="match status" value="1"/>
</dbReference>
<keyword evidence="6 8" id="KW-0808">Transferase</keyword>
<gene>
    <name evidence="9" type="ORF">BFR47_05645</name>
</gene>
<evidence type="ECO:0000256" key="4">
    <source>
        <dbReference type="ARBA" id="ARBA00013682"/>
    </source>
</evidence>
<dbReference type="GO" id="GO:0003676">
    <property type="term" value="F:nucleic acid binding"/>
    <property type="evidence" value="ECO:0007669"/>
    <property type="project" value="InterPro"/>
</dbReference>
<dbReference type="AlphaFoldDB" id="A0A1J4QAH2"/>
<evidence type="ECO:0000256" key="2">
    <source>
        <dbReference type="ARBA" id="ARBA00005269"/>
    </source>
</evidence>
<dbReference type="Gene3D" id="3.40.50.150">
    <property type="entry name" value="Vaccinia Virus protein VP39"/>
    <property type="match status" value="1"/>
</dbReference>
<comment type="function">
    <text evidence="1 8">Specifically methylates the guanine in position 966 of 16S rRNA in the assembled 30S particle.</text>
</comment>
<evidence type="ECO:0000256" key="8">
    <source>
        <dbReference type="PIRNR" id="PIRNR004553"/>
    </source>
</evidence>
<dbReference type="Pfam" id="PF03602">
    <property type="entry name" value="Cons_hypoth95"/>
    <property type="match status" value="1"/>
</dbReference>
<evidence type="ECO:0000313" key="9">
    <source>
        <dbReference type="EMBL" id="OIN04781.1"/>
    </source>
</evidence>
<dbReference type="SUPFAM" id="SSF53335">
    <property type="entry name" value="S-adenosyl-L-methionine-dependent methyltransferases"/>
    <property type="match status" value="1"/>
</dbReference>
<dbReference type="PROSITE" id="PS00092">
    <property type="entry name" value="N6_MTASE"/>
    <property type="match status" value="1"/>
</dbReference>
<protein>
    <recommendedName>
        <fullName evidence="4 8">Ribosomal RNA small subunit methyltransferase D</fullName>
        <ecNumber evidence="3 8">2.1.1.171</ecNumber>
    </recommendedName>
</protein>
<evidence type="ECO:0000256" key="7">
    <source>
        <dbReference type="ARBA" id="ARBA00048326"/>
    </source>
</evidence>
<dbReference type="InterPro" id="IPR002052">
    <property type="entry name" value="DNA_methylase_N6_adenine_CS"/>
</dbReference>
<sequence length="198" mass="21808">MAKAKPAKKTSAGSGQIRLIGGQWRGRKLPVLDSEGLRPTTDRVKETLFNWLMFDVRGGRCLDLFAGSGSLGFEALSRGAAEVVLVEKDARVAQQLQRNLASLPAASGRVVNTDALGFLQGTATPFDLVFLDPPFHRELLPAACQQLEQGGWLSEDAKIYIEREQNAETLPLPPTWRLLKDKQAGQVSYQLYTRTQVE</sequence>
<reference evidence="9 10" key="1">
    <citation type="submission" date="2016-07" db="EMBL/GenBank/DDBJ databases">
        <title>Draft Genome Sequence of Oceanisphaera psychrotolerans, isolated from coastal sediment samples.</title>
        <authorList>
            <person name="Zhuo S."/>
            <person name="Ruan Z."/>
        </authorList>
    </citation>
    <scope>NUCLEOTIDE SEQUENCE [LARGE SCALE GENOMIC DNA]</scope>
    <source>
        <strain evidence="9 10">LAM-WHM-ZC</strain>
    </source>
</reference>
<dbReference type="OrthoDB" id="9803017at2"/>
<organism evidence="9 10">
    <name type="scientific">Oceanisphaera psychrotolerans</name>
    <dbReference type="NCBI Taxonomy" id="1414654"/>
    <lineage>
        <taxon>Bacteria</taxon>
        <taxon>Pseudomonadati</taxon>
        <taxon>Pseudomonadota</taxon>
        <taxon>Gammaproteobacteria</taxon>
        <taxon>Aeromonadales</taxon>
        <taxon>Aeromonadaceae</taxon>
        <taxon>Oceanisphaera</taxon>
    </lineage>
</organism>
<keyword evidence="10" id="KW-1185">Reference proteome</keyword>
<dbReference type="InterPro" id="IPR004398">
    <property type="entry name" value="RNA_MeTrfase_RsmD"/>
</dbReference>
<evidence type="ECO:0000256" key="5">
    <source>
        <dbReference type="ARBA" id="ARBA00022603"/>
    </source>
</evidence>
<dbReference type="InterPro" id="IPR029063">
    <property type="entry name" value="SAM-dependent_MTases_sf"/>
</dbReference>
<comment type="catalytic activity">
    <reaction evidence="7 8">
        <text>guanosine(966) in 16S rRNA + S-adenosyl-L-methionine = N(2)-methylguanosine(966) in 16S rRNA + S-adenosyl-L-homocysteine + H(+)</text>
        <dbReference type="Rhea" id="RHEA:23548"/>
        <dbReference type="Rhea" id="RHEA-COMP:10211"/>
        <dbReference type="Rhea" id="RHEA-COMP:10212"/>
        <dbReference type="ChEBI" id="CHEBI:15378"/>
        <dbReference type="ChEBI" id="CHEBI:57856"/>
        <dbReference type="ChEBI" id="CHEBI:59789"/>
        <dbReference type="ChEBI" id="CHEBI:74269"/>
        <dbReference type="ChEBI" id="CHEBI:74481"/>
        <dbReference type="EC" id="2.1.1.171"/>
    </reaction>
</comment>
<evidence type="ECO:0000256" key="1">
    <source>
        <dbReference type="ARBA" id="ARBA00002649"/>
    </source>
</evidence>
<dbReference type="EMBL" id="MDKE01000066">
    <property type="protein sequence ID" value="OIN04781.1"/>
    <property type="molecule type" value="Genomic_DNA"/>
</dbReference>
<name>A0A1J4QAH2_9GAMM</name>
<dbReference type="RefSeq" id="WP_071473876.1">
    <property type="nucleotide sequence ID" value="NZ_MDKE01000066.1"/>
</dbReference>
<comment type="similarity">
    <text evidence="2 8">Belongs to the methyltransferase superfamily. RsmD family.</text>
</comment>
<evidence type="ECO:0000256" key="6">
    <source>
        <dbReference type="ARBA" id="ARBA00022679"/>
    </source>
</evidence>
<keyword evidence="8" id="KW-0949">S-adenosyl-L-methionine</keyword>
<dbReference type="PANTHER" id="PTHR43542">
    <property type="entry name" value="METHYLTRANSFERASE"/>
    <property type="match status" value="1"/>
</dbReference>
<accession>A0A1J4QAH2</accession>
<evidence type="ECO:0000256" key="3">
    <source>
        <dbReference type="ARBA" id="ARBA00012141"/>
    </source>
</evidence>
<dbReference type="Proteomes" id="UP000243073">
    <property type="component" value="Unassembled WGS sequence"/>
</dbReference>
<proteinExistence type="inferred from homology"/>
<dbReference type="EC" id="2.1.1.171" evidence="3 8"/>